<dbReference type="Pfam" id="PF13442">
    <property type="entry name" value="Cytochrome_CBB3"/>
    <property type="match status" value="1"/>
</dbReference>
<sequence length="97" mass="10685">MPLSTLAQATGGRFEAAQIEAGREQFHRTCSQCHGRNMVNAGTTVYDLRKFPTDQAERFHQSVVQGKGNMPSFKDALTPEQLAVLWAYVGSRGGKEN</sequence>
<dbReference type="EMBL" id="BJCL01000007">
    <property type="protein sequence ID" value="GCL63856.1"/>
    <property type="molecule type" value="Genomic_DNA"/>
</dbReference>
<accession>A0A480ASD9</accession>
<dbReference type="PROSITE" id="PS51007">
    <property type="entry name" value="CYTC"/>
    <property type="match status" value="1"/>
</dbReference>
<evidence type="ECO:0000256" key="3">
    <source>
        <dbReference type="ARBA" id="ARBA00023004"/>
    </source>
</evidence>
<evidence type="ECO:0000313" key="6">
    <source>
        <dbReference type="EMBL" id="GCL63856.1"/>
    </source>
</evidence>
<gene>
    <name evidence="6" type="ORF">AQPW35_29370</name>
</gene>
<dbReference type="AlphaFoldDB" id="A0A480ASD9"/>
<feature type="domain" description="Cytochrome c" evidence="5">
    <location>
        <begin position="17"/>
        <end position="93"/>
    </location>
</feature>
<evidence type="ECO:0000313" key="7">
    <source>
        <dbReference type="Proteomes" id="UP000301751"/>
    </source>
</evidence>
<name>A0A480ASD9_9BURK</name>
<keyword evidence="1 4" id="KW-0349">Heme</keyword>
<comment type="caution">
    <text evidence="6">The sequence shown here is derived from an EMBL/GenBank/DDBJ whole genome shotgun (WGS) entry which is preliminary data.</text>
</comment>
<dbReference type="GO" id="GO:0009055">
    <property type="term" value="F:electron transfer activity"/>
    <property type="evidence" value="ECO:0007669"/>
    <property type="project" value="InterPro"/>
</dbReference>
<organism evidence="6 7">
    <name type="scientific">Pseudaquabacterium pictum</name>
    <dbReference type="NCBI Taxonomy" id="2315236"/>
    <lineage>
        <taxon>Bacteria</taxon>
        <taxon>Pseudomonadati</taxon>
        <taxon>Pseudomonadota</taxon>
        <taxon>Betaproteobacteria</taxon>
        <taxon>Burkholderiales</taxon>
        <taxon>Sphaerotilaceae</taxon>
        <taxon>Pseudaquabacterium</taxon>
    </lineage>
</organism>
<keyword evidence="7" id="KW-1185">Reference proteome</keyword>
<dbReference type="GO" id="GO:0020037">
    <property type="term" value="F:heme binding"/>
    <property type="evidence" value="ECO:0007669"/>
    <property type="project" value="InterPro"/>
</dbReference>
<dbReference type="SUPFAM" id="SSF46626">
    <property type="entry name" value="Cytochrome c"/>
    <property type="match status" value="1"/>
</dbReference>
<dbReference type="InterPro" id="IPR009056">
    <property type="entry name" value="Cyt_c-like_dom"/>
</dbReference>
<reference evidence="7" key="1">
    <citation type="submission" date="2019-03" db="EMBL/GenBank/DDBJ databases">
        <title>Aquabacterium pictum sp.nov., the first bacteriochlorophyll a-containing freshwater bacterium in the genus Aquabacterium of the class Betaproteobacteria.</title>
        <authorList>
            <person name="Hirose S."/>
            <person name="Tank M."/>
            <person name="Hara E."/>
            <person name="Tamaki H."/>
            <person name="Takaichi S."/>
            <person name="Haruta S."/>
            <person name="Hanada S."/>
        </authorList>
    </citation>
    <scope>NUCLEOTIDE SEQUENCE [LARGE SCALE GENOMIC DNA]</scope>
    <source>
        <strain evidence="7">W35</strain>
    </source>
</reference>
<dbReference type="GO" id="GO:0046872">
    <property type="term" value="F:metal ion binding"/>
    <property type="evidence" value="ECO:0007669"/>
    <property type="project" value="UniProtKB-KW"/>
</dbReference>
<evidence type="ECO:0000259" key="5">
    <source>
        <dbReference type="PROSITE" id="PS51007"/>
    </source>
</evidence>
<dbReference type="Proteomes" id="UP000301751">
    <property type="component" value="Unassembled WGS sequence"/>
</dbReference>
<evidence type="ECO:0000256" key="4">
    <source>
        <dbReference type="PROSITE-ProRule" id="PRU00433"/>
    </source>
</evidence>
<dbReference type="Gene3D" id="1.10.760.10">
    <property type="entry name" value="Cytochrome c-like domain"/>
    <property type="match status" value="1"/>
</dbReference>
<dbReference type="RefSeq" id="WP_162520804.1">
    <property type="nucleotide sequence ID" value="NZ_BJCL01000007.1"/>
</dbReference>
<dbReference type="InterPro" id="IPR036909">
    <property type="entry name" value="Cyt_c-like_dom_sf"/>
</dbReference>
<keyword evidence="3 4" id="KW-0408">Iron</keyword>
<protein>
    <recommendedName>
        <fullName evidence="5">Cytochrome c domain-containing protein</fullName>
    </recommendedName>
</protein>
<evidence type="ECO:0000256" key="1">
    <source>
        <dbReference type="ARBA" id="ARBA00022617"/>
    </source>
</evidence>
<keyword evidence="2 4" id="KW-0479">Metal-binding</keyword>
<proteinExistence type="predicted"/>
<evidence type="ECO:0000256" key="2">
    <source>
        <dbReference type="ARBA" id="ARBA00022723"/>
    </source>
</evidence>